<dbReference type="EMBL" id="AUWU02000008">
    <property type="protein sequence ID" value="KAH0570352.1"/>
    <property type="molecule type" value="Genomic_DNA"/>
</dbReference>
<dbReference type="RefSeq" id="XP_067761125.1">
    <property type="nucleotide sequence ID" value="XM_067912103.1"/>
</dbReference>
<evidence type="ECO:0000313" key="1">
    <source>
        <dbReference type="EMBL" id="KAH0570352.1"/>
    </source>
</evidence>
<proteinExistence type="predicted"/>
<accession>A0A9P8RVD0</accession>
<gene>
    <name evidence="1" type="ORF">SS50377_28330</name>
</gene>
<sequence>MALYVSSSEHEYRALGVPLARYSAETTKLVQLMRQPLSRSSCVQIADLVSALGVTLISALDIDPVSMQIISSYCMCACFPCQVVHQALERYGHRDFSLVIEERADIFLFHVANGVITKSTSFDNTRSEIRTLLKTIAHSVTRYVVVEGRAPAVRKYLQEHIEALNEKQILDLTADWAMASQVATECDRVKILLSGQPVDARQFIVLAGADVRIQKGAFSAVINCQPGDMIMQSGCTYFNHTRKAPLEYIDTYDSSSVLNLHTHQFSMPFAFQDEQLHAFIHRALDMFVLVQGIPLDLADSLRRSSSCIVEDMIVFESCQTYSDGVFTLYGIYDNSLVGVDCVATVEGSLFQFLRDFRIQNMEGLPFLHVHKAVAYGGFTLFARQATVETLQEYSCHSERALVLHDLVQKLALLRQYGVTFANLSARNVLVTPSGSMLFNQFALEPVPEDVTVRQLGKIAQVMLEFHPRGFSRHEILPHATYLQKQFLMQADLPSIRLEDLLANPLFMSDDQKAQLMEQYQRSKAGSCRYFERLTVELGIDPVGIVCGLKEFTQTGRNGAHGMAGGGVDNATRFVRNQLAHFSGRHEYTFRRKPVQFSAPGELLRFLETRVGGIFQVVYDCYLLERYGMELFRRHSEGKQSDLGKPLRSGNEGNRLV</sequence>
<evidence type="ECO:0000313" key="2">
    <source>
        <dbReference type="Proteomes" id="UP000018208"/>
    </source>
</evidence>
<protein>
    <submittedName>
        <fullName evidence="1">Uncharacterized protein</fullName>
    </submittedName>
</protein>
<keyword evidence="2" id="KW-1185">Reference proteome</keyword>
<dbReference type="KEGG" id="ssao:94302353"/>
<comment type="caution">
    <text evidence="1">The sequence shown here is derived from an EMBL/GenBank/DDBJ whole genome shotgun (WGS) entry which is preliminary data.</text>
</comment>
<name>A0A9P8RVD0_9EUKA</name>
<dbReference type="AlphaFoldDB" id="A0A9P8RVD0"/>
<dbReference type="GeneID" id="94302353"/>
<organism evidence="1 2">
    <name type="scientific">Spironucleus salmonicida</name>
    <dbReference type="NCBI Taxonomy" id="348837"/>
    <lineage>
        <taxon>Eukaryota</taxon>
        <taxon>Metamonada</taxon>
        <taxon>Diplomonadida</taxon>
        <taxon>Hexamitidae</taxon>
        <taxon>Hexamitinae</taxon>
        <taxon>Spironucleus</taxon>
    </lineage>
</organism>
<reference evidence="1 2" key="1">
    <citation type="journal article" date="2014" name="PLoS Genet.">
        <title>The Genome of Spironucleus salmonicida Highlights a Fish Pathogen Adapted to Fluctuating Environments.</title>
        <authorList>
            <person name="Xu F."/>
            <person name="Jerlstrom-Hultqvist J."/>
            <person name="Einarsson E."/>
            <person name="Astvaldsson A."/>
            <person name="Svard S.G."/>
            <person name="Andersson J.O."/>
        </authorList>
    </citation>
    <scope>NUCLEOTIDE SEQUENCE [LARGE SCALE GENOMIC DNA]</scope>
    <source>
        <strain evidence="1 2">ATCC 50377</strain>
    </source>
</reference>
<dbReference type="Proteomes" id="UP000018208">
    <property type="component" value="Unassembled WGS sequence"/>
</dbReference>